<reference evidence="1 2" key="1">
    <citation type="journal article" date="2013" name="Genome Announc.">
        <title>Draft Genome Sequence of a Hexachlorocyclohexane-Degrading Bacterium, Sphingobium baderi Strain LL03T.</title>
        <authorList>
            <person name="Kaur J."/>
            <person name="Verma H."/>
            <person name="Tripathi C."/>
            <person name="Khurana J.P."/>
            <person name="Lal R."/>
        </authorList>
    </citation>
    <scope>NUCLEOTIDE SEQUENCE [LARGE SCALE GENOMIC DNA]</scope>
    <source>
        <strain evidence="1 2">LL03</strain>
    </source>
</reference>
<gene>
    <name evidence="1" type="ORF">L485_03015</name>
</gene>
<dbReference type="RefSeq" id="WP_021243567.1">
    <property type="nucleotide sequence ID" value="NZ_ATIB01000027.1"/>
</dbReference>
<comment type="caution">
    <text evidence="1">The sequence shown here is derived from an EMBL/GenBank/DDBJ whole genome shotgun (WGS) entry which is preliminary data.</text>
</comment>
<proteinExistence type="predicted"/>
<dbReference type="PATRIC" id="fig|1114964.3.peg.566"/>
<sequence>MSLPSVISSHVDPGAVTKVTRLLNNSLGDVLSELLQNARRAGAKIVDLELQIDGSDMWLSVTDDGAGIADPSVLLALGRSGWDDSVALREDPAGMGLFSLAGRDVAMRSSCRETGEAWEVDINSQAWEAGTPATITPAPFACGTQLRFRLDERWREDIDQAAHYAALYCPLSVRLNGTPLPRRDWLDGAEAIFEEDGVRIGLFYDYRATRMSPCMNFHGVIVTSSMPVVAEKDRNWWARIDIVDAPQLHLVPPARKELVENAALEALRVAVRRAIYRHIRTLGCHRLPFERWSEARDLGITLPEADRVLMSWTPQRADWNSLSSARSPVRVDDHLLLGSFGPALEQCAALAMKKVGAFQGRLACPDKDMEGYSWYDGLRCISSLHFTIEREGETFRIDGSQSSELDSGPVDRLSLVLTISGVVEEKVALPAPVVIDYDDVQCCSLDDARILLASGDPMTPAQLVDLLEGACFSSSGDRDAESWDSQHDRFLLDARGMATRLLLGDDAA</sequence>
<evidence type="ECO:0008006" key="3">
    <source>
        <dbReference type="Google" id="ProtNLM"/>
    </source>
</evidence>
<dbReference type="SUPFAM" id="SSF55874">
    <property type="entry name" value="ATPase domain of HSP90 chaperone/DNA topoisomerase II/histidine kinase"/>
    <property type="match status" value="1"/>
</dbReference>
<dbReference type="EMBL" id="ATIB01000027">
    <property type="protein sequence ID" value="EQB05103.1"/>
    <property type="molecule type" value="Genomic_DNA"/>
</dbReference>
<evidence type="ECO:0000313" key="1">
    <source>
        <dbReference type="EMBL" id="EQB05103.1"/>
    </source>
</evidence>
<dbReference type="AlphaFoldDB" id="T0GYT3"/>
<dbReference type="InterPro" id="IPR036890">
    <property type="entry name" value="HATPase_C_sf"/>
</dbReference>
<dbReference type="Proteomes" id="UP000015524">
    <property type="component" value="Unassembled WGS sequence"/>
</dbReference>
<keyword evidence="2" id="KW-1185">Reference proteome</keyword>
<protein>
    <recommendedName>
        <fullName evidence="3">ATP-binding protein</fullName>
    </recommendedName>
</protein>
<dbReference type="Gene3D" id="3.30.565.10">
    <property type="entry name" value="Histidine kinase-like ATPase, C-terminal domain"/>
    <property type="match status" value="1"/>
</dbReference>
<accession>T0GYT3</accession>
<dbReference type="eggNOG" id="COG0323">
    <property type="taxonomic scope" value="Bacteria"/>
</dbReference>
<organism evidence="1 2">
    <name type="scientific">Sphingobium baderi LL03</name>
    <dbReference type="NCBI Taxonomy" id="1114964"/>
    <lineage>
        <taxon>Bacteria</taxon>
        <taxon>Pseudomonadati</taxon>
        <taxon>Pseudomonadota</taxon>
        <taxon>Alphaproteobacteria</taxon>
        <taxon>Sphingomonadales</taxon>
        <taxon>Sphingomonadaceae</taxon>
        <taxon>Sphingobium</taxon>
    </lineage>
</organism>
<name>T0GYT3_9SPHN</name>
<evidence type="ECO:0000313" key="2">
    <source>
        <dbReference type="Proteomes" id="UP000015524"/>
    </source>
</evidence>